<organism evidence="1 2">
    <name type="scientific">Aspergillus niger ATCC 13496</name>
    <dbReference type="NCBI Taxonomy" id="1353008"/>
    <lineage>
        <taxon>Eukaryota</taxon>
        <taxon>Fungi</taxon>
        <taxon>Dikarya</taxon>
        <taxon>Ascomycota</taxon>
        <taxon>Pezizomycotina</taxon>
        <taxon>Eurotiomycetes</taxon>
        <taxon>Eurotiomycetidae</taxon>
        <taxon>Eurotiales</taxon>
        <taxon>Aspergillaceae</taxon>
        <taxon>Aspergillus</taxon>
        <taxon>Aspergillus subgen. Circumdati</taxon>
    </lineage>
</organism>
<sequence>MGSIGCLRMESLGFSLQRSCTLGILVSICSDRFQFFSDFVVDMSSKLVDVLLTLSVLVGMHWFSFTRQASSIPSVTHLYHHRSIPRTVFSFGLAGVPPCLVSPYASFLHIPSDIHYDFVADQAEHASPLLFSCDLSCYASRFQWRTLGAIVLCLRCTRRL</sequence>
<dbReference type="Proteomes" id="UP000253845">
    <property type="component" value="Unassembled WGS sequence"/>
</dbReference>
<dbReference type="VEuPathDB" id="FungiDB:M747DRAFT_22453"/>
<evidence type="ECO:0000313" key="2">
    <source>
        <dbReference type="Proteomes" id="UP000253845"/>
    </source>
</evidence>
<gene>
    <name evidence="1" type="ORF">M747DRAFT_22453</name>
</gene>
<protein>
    <submittedName>
        <fullName evidence="1">Uncharacterized protein</fullName>
    </submittedName>
</protein>
<name>A0A370C1A1_ASPNG</name>
<accession>A0A370C1A1</accession>
<reference evidence="1 2" key="1">
    <citation type="submission" date="2018-07" db="EMBL/GenBank/DDBJ databases">
        <title>Section-level genome sequencing of Aspergillus section Nigri to investigate inter- and intra-species variation.</title>
        <authorList>
            <consortium name="DOE Joint Genome Institute"/>
            <person name="Vesth T.C."/>
            <person name="Nybo J.L."/>
            <person name="Theobald S."/>
            <person name="Frisvad J.C."/>
            <person name="Larsen T.O."/>
            <person name="Nielsen K.F."/>
            <person name="Hoof J.B."/>
            <person name="Brandl J."/>
            <person name="Salamov A."/>
            <person name="Riley R."/>
            <person name="Gladden J.M."/>
            <person name="Phatale P."/>
            <person name="Nielsen M.T."/>
            <person name="Lyhne E.K."/>
            <person name="Kogle M.E."/>
            <person name="Strasser K."/>
            <person name="McDonnell E."/>
            <person name="Barry K."/>
            <person name="Clum A."/>
            <person name="Chen C."/>
            <person name="Nolan M."/>
            <person name="Sandor L."/>
            <person name="Kuo A."/>
            <person name="Lipzen A."/>
            <person name="Hainaut M."/>
            <person name="Drula E."/>
            <person name="Tsang A."/>
            <person name="Magnuson J.K."/>
            <person name="Henrissat B."/>
            <person name="Wiebenga A."/>
            <person name="Simmons B.A."/>
            <person name="Makela M.R."/>
            <person name="De vries R.P."/>
            <person name="Grigoriev I.V."/>
            <person name="Mortensen U.H."/>
            <person name="Baker S.E."/>
            <person name="Andersen M.R."/>
        </authorList>
    </citation>
    <scope>NUCLEOTIDE SEQUENCE [LARGE SCALE GENOMIC DNA]</scope>
    <source>
        <strain evidence="1 2">ATCC 13496</strain>
    </source>
</reference>
<proteinExistence type="predicted"/>
<dbReference type="EMBL" id="KZ851910">
    <property type="protein sequence ID" value="RDH21675.1"/>
    <property type="molecule type" value="Genomic_DNA"/>
</dbReference>
<dbReference type="AlphaFoldDB" id="A0A370C1A1"/>
<evidence type="ECO:0000313" key="1">
    <source>
        <dbReference type="EMBL" id="RDH21675.1"/>
    </source>
</evidence>